<dbReference type="Pfam" id="PF03102">
    <property type="entry name" value="NeuB"/>
    <property type="match status" value="1"/>
</dbReference>
<dbReference type="CDD" id="cd11615">
    <property type="entry name" value="SAF_NeuB_like"/>
    <property type="match status" value="1"/>
</dbReference>
<dbReference type="Gene3D" id="3.90.1210.10">
    <property type="entry name" value="Antifreeze-like/N-acetylneuraminic acid synthase C-terminal domain"/>
    <property type="match status" value="1"/>
</dbReference>
<dbReference type="PANTHER" id="PTHR42966:SF3">
    <property type="entry name" value="BLR5971 PROTEIN"/>
    <property type="match status" value="1"/>
</dbReference>
<dbReference type="SUPFAM" id="SSF51269">
    <property type="entry name" value="AFP III-like domain"/>
    <property type="match status" value="1"/>
</dbReference>
<dbReference type="EMBL" id="LCKX01000006">
    <property type="protein sequence ID" value="KKU07737.1"/>
    <property type="molecule type" value="Genomic_DNA"/>
</dbReference>
<dbReference type="PATRIC" id="fig|1619041.3.peg.228"/>
<dbReference type="InterPro" id="IPR051690">
    <property type="entry name" value="PseI-like"/>
</dbReference>
<dbReference type="InterPro" id="IPR036732">
    <property type="entry name" value="AFP_Neu5c_C_sf"/>
</dbReference>
<dbReference type="PROSITE" id="PS50844">
    <property type="entry name" value="AFP_LIKE"/>
    <property type="match status" value="1"/>
</dbReference>
<dbReference type="InterPro" id="IPR057736">
    <property type="entry name" value="SAF_PseI/NeuA/NeuB"/>
</dbReference>
<evidence type="ECO:0000259" key="1">
    <source>
        <dbReference type="PROSITE" id="PS50844"/>
    </source>
</evidence>
<dbReference type="InterPro" id="IPR013022">
    <property type="entry name" value="Xyl_isomerase-like_TIM-brl"/>
</dbReference>
<dbReference type="Gene3D" id="3.20.20.150">
    <property type="entry name" value="Divalent-metal-dependent TIM barrel enzymes"/>
    <property type="match status" value="1"/>
</dbReference>
<reference evidence="2 3" key="1">
    <citation type="journal article" date="2015" name="Nature">
        <title>rRNA introns, odd ribosomes, and small enigmatic genomes across a large radiation of phyla.</title>
        <authorList>
            <person name="Brown C.T."/>
            <person name="Hug L.A."/>
            <person name="Thomas B.C."/>
            <person name="Sharon I."/>
            <person name="Castelle C.J."/>
            <person name="Singh A."/>
            <person name="Wilkins M.J."/>
            <person name="Williams K.H."/>
            <person name="Banfield J.F."/>
        </authorList>
    </citation>
    <scope>NUCLEOTIDE SEQUENCE [LARGE SCALE GENOMIC DNA]</scope>
</reference>
<dbReference type="InterPro" id="IPR013974">
    <property type="entry name" value="SAF"/>
</dbReference>
<evidence type="ECO:0000313" key="2">
    <source>
        <dbReference type="EMBL" id="KKU07737.1"/>
    </source>
</evidence>
<dbReference type="InterPro" id="IPR013132">
    <property type="entry name" value="PseI/NeuA/B-like_N"/>
</dbReference>
<dbReference type="Pfam" id="PF08666">
    <property type="entry name" value="SAF"/>
    <property type="match status" value="1"/>
</dbReference>
<dbReference type="Proteomes" id="UP000033999">
    <property type="component" value="Unassembled WGS sequence"/>
</dbReference>
<comment type="caution">
    <text evidence="2">The sequence shown here is derived from an EMBL/GenBank/DDBJ whole genome shotgun (WGS) entry which is preliminary data.</text>
</comment>
<dbReference type="GO" id="GO:0016051">
    <property type="term" value="P:carbohydrate biosynthetic process"/>
    <property type="evidence" value="ECO:0007669"/>
    <property type="project" value="InterPro"/>
</dbReference>
<sequence>MEDIKIGSKLVGEKHPAYIIAEIGLNHQGDFSLAKKLIDVAVEAGADCVKFQKRSLEHLYKKDVLEHPEKQERGLQYSMTHVMKCELTEEQMRELQHYAATKNVHFICTPWEEESLRFLSTMNLPAYKVGSPDMFNLPLMRAMIPLKKPLIISTGMSFVSEIDQVIKFLNDNNAQYILLHCKSTYPAAYHDINLNFIKKLQEKSKYPVGYSGHEQGISVSLAAIALGAKVIERHLTLDRNMPGPDHRASLEPDEFKELIKQIRSIEAALGESTRYPSRGEFLNRENLSKSLVLKQNLAKGEVLKYEHIGVKSPGQGTKPLKLDYFIGRALRTDVKENEYLLESHIDFYERPNLSDMTIRHKWGVVVRVSDIDNMLGAKPSFVEVHLSDTDVTRDHLPAKEYDIAISVHAPENHDDLQLDLSSLDSGVRRRSVDFYNHALGHARRLKKFFKNRNELVKFVVHPGGFGTTHPLLDKIKELNDNLLDSLKQLNTEGFEPLIENMPGCPLVFGGQWYHSSFMNAEEIVEFSKRTGYGIVLDTSHAALYCNYYKQDLEEFVKTILPVTRHVHISDAAGFTGEGLKIGDGTIDFKMLLSHLLKTDLTFLAEIWQGHKFGGEDFINAVRALKSIDPDF</sequence>
<evidence type="ECO:0000313" key="3">
    <source>
        <dbReference type="Proteomes" id="UP000033999"/>
    </source>
</evidence>
<dbReference type="InterPro" id="IPR013785">
    <property type="entry name" value="Aldolase_TIM"/>
</dbReference>
<dbReference type="InterPro" id="IPR006190">
    <property type="entry name" value="SAF_AFP_Neu5Ac"/>
</dbReference>
<dbReference type="Gene3D" id="3.20.20.70">
    <property type="entry name" value="Aldolase class I"/>
    <property type="match status" value="1"/>
</dbReference>
<name>A0A0G1MI39_9BACT</name>
<feature type="domain" description="AFP-like" evidence="1">
    <location>
        <begin position="290"/>
        <end position="348"/>
    </location>
</feature>
<dbReference type="SMART" id="SM00858">
    <property type="entry name" value="SAF"/>
    <property type="match status" value="1"/>
</dbReference>
<gene>
    <name evidence="2" type="ORF">UX10_C0006G0008</name>
</gene>
<dbReference type="PANTHER" id="PTHR42966">
    <property type="entry name" value="N-ACETYLNEURAMINATE SYNTHASE"/>
    <property type="match status" value="1"/>
</dbReference>
<dbReference type="GO" id="GO:0047444">
    <property type="term" value="F:N-acylneuraminate-9-phosphate synthase activity"/>
    <property type="evidence" value="ECO:0007669"/>
    <property type="project" value="TreeGrafter"/>
</dbReference>
<organism evidence="2 3">
    <name type="scientific">Candidatus Magasanikbacteria bacterium GW2011_GWA2_45_39</name>
    <dbReference type="NCBI Taxonomy" id="1619041"/>
    <lineage>
        <taxon>Bacteria</taxon>
        <taxon>Candidatus Magasanikiibacteriota</taxon>
    </lineage>
</organism>
<dbReference type="AlphaFoldDB" id="A0A0G1MI39"/>
<accession>A0A0G1MI39</accession>
<dbReference type="InterPro" id="IPR036237">
    <property type="entry name" value="Xyl_isomerase-like_sf"/>
</dbReference>
<dbReference type="Pfam" id="PF01261">
    <property type="entry name" value="AP_endonuc_2"/>
    <property type="match status" value="1"/>
</dbReference>
<protein>
    <submittedName>
        <fullName evidence="2">N-acetylneuraminate synthase</fullName>
    </submittedName>
</protein>
<dbReference type="SUPFAM" id="SSF51658">
    <property type="entry name" value="Xylose isomerase-like"/>
    <property type="match status" value="1"/>
</dbReference>
<proteinExistence type="predicted"/>
<dbReference type="SUPFAM" id="SSF51569">
    <property type="entry name" value="Aldolase"/>
    <property type="match status" value="1"/>
</dbReference>